<evidence type="ECO:0000313" key="2">
    <source>
        <dbReference type="EMBL" id="KAL0490464.1"/>
    </source>
</evidence>
<dbReference type="Proteomes" id="UP001431209">
    <property type="component" value="Unassembled WGS sequence"/>
</dbReference>
<sequence length="221" mass="25024">MMNMHSPDTLNEGAIIISKRINEMFPSAVPHALEGKAIDETQFGLTMIQASNITSKYNRYDTISQIIFFSIALLPIPLTIFAIIFICLYGSSVTITIALGIIIPFQVTSTLLAFGLYISLRHYYIPKKLEQHMTRHLNRKNKEIYNKVGLNLQFSTRKPTSDEPIVVHQIHILPYNEAENTDSVLELGDLSVEKYNLLDHQEKPLNPSQVVSPPGNRNNKM</sequence>
<keyword evidence="1" id="KW-0472">Membrane</keyword>
<name>A0AAW2ZM28_9EUKA</name>
<keyword evidence="1" id="KW-1133">Transmembrane helix</keyword>
<reference evidence="2 3" key="1">
    <citation type="submission" date="2024-03" db="EMBL/GenBank/DDBJ databases">
        <title>The Acrasis kona genome and developmental transcriptomes reveal deep origins of eukaryotic multicellular pathways.</title>
        <authorList>
            <person name="Sheikh S."/>
            <person name="Fu C.-J."/>
            <person name="Brown M.W."/>
            <person name="Baldauf S.L."/>
        </authorList>
    </citation>
    <scope>NUCLEOTIDE SEQUENCE [LARGE SCALE GENOMIC DNA]</scope>
    <source>
        <strain evidence="2 3">ATCC MYA-3509</strain>
    </source>
</reference>
<accession>A0AAW2ZM28</accession>
<dbReference type="AlphaFoldDB" id="A0AAW2ZM28"/>
<keyword evidence="1" id="KW-0812">Transmembrane</keyword>
<keyword evidence="3" id="KW-1185">Reference proteome</keyword>
<proteinExistence type="predicted"/>
<protein>
    <submittedName>
        <fullName evidence="2">SWI/SNF-related regulator of chromatin</fullName>
    </submittedName>
</protein>
<feature type="transmembrane region" description="Helical" evidence="1">
    <location>
        <begin position="66"/>
        <end position="91"/>
    </location>
</feature>
<dbReference type="EMBL" id="JAOPGA020001688">
    <property type="protein sequence ID" value="KAL0490464.1"/>
    <property type="molecule type" value="Genomic_DNA"/>
</dbReference>
<organism evidence="2 3">
    <name type="scientific">Acrasis kona</name>
    <dbReference type="NCBI Taxonomy" id="1008807"/>
    <lineage>
        <taxon>Eukaryota</taxon>
        <taxon>Discoba</taxon>
        <taxon>Heterolobosea</taxon>
        <taxon>Tetramitia</taxon>
        <taxon>Eutetramitia</taxon>
        <taxon>Acrasidae</taxon>
        <taxon>Acrasis</taxon>
    </lineage>
</organism>
<gene>
    <name evidence="2" type="ORF">AKO1_009472</name>
</gene>
<evidence type="ECO:0000256" key="1">
    <source>
        <dbReference type="SAM" id="Phobius"/>
    </source>
</evidence>
<comment type="caution">
    <text evidence="2">The sequence shown here is derived from an EMBL/GenBank/DDBJ whole genome shotgun (WGS) entry which is preliminary data.</text>
</comment>
<evidence type="ECO:0000313" key="3">
    <source>
        <dbReference type="Proteomes" id="UP001431209"/>
    </source>
</evidence>
<feature type="transmembrane region" description="Helical" evidence="1">
    <location>
        <begin position="97"/>
        <end position="120"/>
    </location>
</feature>